<protein>
    <submittedName>
        <fullName evidence="4">Lia operon protein LiaF</fullName>
    </submittedName>
</protein>
<evidence type="ECO:0000313" key="5">
    <source>
        <dbReference type="Proteomes" id="UP000199225"/>
    </source>
</evidence>
<dbReference type="OrthoDB" id="2351415at2"/>
<dbReference type="InterPro" id="IPR024425">
    <property type="entry name" value="LiaF-like_C"/>
</dbReference>
<dbReference type="STRING" id="86666.SAMN04490247_1541"/>
<keyword evidence="2" id="KW-0472">Membrane</keyword>
<dbReference type="Proteomes" id="UP000199225">
    <property type="component" value="Unassembled WGS sequence"/>
</dbReference>
<dbReference type="InterPro" id="IPR016975">
    <property type="entry name" value="Cell_wall_LiaF"/>
</dbReference>
<name>A0A1G8SUU8_9BACI</name>
<dbReference type="Pfam" id="PF09922">
    <property type="entry name" value="LiaF-like_C"/>
    <property type="match status" value="1"/>
</dbReference>
<feature type="transmembrane region" description="Helical" evidence="2">
    <location>
        <begin position="12"/>
        <end position="45"/>
    </location>
</feature>
<dbReference type="RefSeq" id="WP_093193294.1">
    <property type="nucleotide sequence ID" value="NZ_FNEV01000004.1"/>
</dbReference>
<evidence type="ECO:0000256" key="2">
    <source>
        <dbReference type="SAM" id="Phobius"/>
    </source>
</evidence>
<keyword evidence="2" id="KW-0812">Transmembrane</keyword>
<organism evidence="4 5">
    <name type="scientific">Salimicrobium halophilum</name>
    <dbReference type="NCBI Taxonomy" id="86666"/>
    <lineage>
        <taxon>Bacteria</taxon>
        <taxon>Bacillati</taxon>
        <taxon>Bacillota</taxon>
        <taxon>Bacilli</taxon>
        <taxon>Bacillales</taxon>
        <taxon>Bacillaceae</taxon>
        <taxon>Salimicrobium</taxon>
    </lineage>
</organism>
<feature type="domain" description="Cell wall-active antibiotics response LiaF-like C-terminal" evidence="3">
    <location>
        <begin position="127"/>
        <end position="231"/>
    </location>
</feature>
<evidence type="ECO:0000313" key="4">
    <source>
        <dbReference type="EMBL" id="SDJ33042.1"/>
    </source>
</evidence>
<sequence>MFDKIGTDTINKLLLVLVVFLAAEIIFFDGGNLFSLLISGLLVYFGHRSYERTSGKVMFWIGLVSLIMTILSMAIVRFLLFLFLVLFLYNYFQSGKRTDSPSFPESPPQPPEEPVLSSKVWGDESTPQAYAWNDINIHGGVGDKTIDLSRTVLPDKALISIRHLVGNITIYVPYDTEIAVDHSSVIGRATIFDYGKKELWNQNIHYQTEHYGAESPSVRIVTSVFSGDVEVKRI</sequence>
<dbReference type="NCBIfam" id="NF040535">
    <property type="entry name" value="LiaF_C_term"/>
    <property type="match status" value="1"/>
</dbReference>
<gene>
    <name evidence="4" type="ORF">SAMN04490247_1541</name>
</gene>
<dbReference type="GO" id="GO:0016020">
    <property type="term" value="C:membrane"/>
    <property type="evidence" value="ECO:0007669"/>
    <property type="project" value="InterPro"/>
</dbReference>
<dbReference type="AlphaFoldDB" id="A0A1G8SUU8"/>
<feature type="transmembrane region" description="Helical" evidence="2">
    <location>
        <begin position="57"/>
        <end position="89"/>
    </location>
</feature>
<proteinExistence type="predicted"/>
<dbReference type="EMBL" id="FNEV01000004">
    <property type="protein sequence ID" value="SDJ33042.1"/>
    <property type="molecule type" value="Genomic_DNA"/>
</dbReference>
<reference evidence="5" key="1">
    <citation type="submission" date="2016-10" db="EMBL/GenBank/DDBJ databases">
        <authorList>
            <person name="Varghese N."/>
            <person name="Submissions S."/>
        </authorList>
    </citation>
    <scope>NUCLEOTIDE SEQUENCE [LARGE SCALE GENOMIC DNA]</scope>
    <source>
        <strain evidence="5">DSM 4771</strain>
    </source>
</reference>
<feature type="compositionally biased region" description="Pro residues" evidence="1">
    <location>
        <begin position="104"/>
        <end position="113"/>
    </location>
</feature>
<dbReference type="PIRSF" id="PIRSF031509">
    <property type="entry name" value="Cell_wall_LiaF/YvqF"/>
    <property type="match status" value="1"/>
</dbReference>
<dbReference type="InterPro" id="IPR047793">
    <property type="entry name" value="LiaF_C"/>
</dbReference>
<evidence type="ECO:0000259" key="3">
    <source>
        <dbReference type="Pfam" id="PF09922"/>
    </source>
</evidence>
<evidence type="ECO:0000256" key="1">
    <source>
        <dbReference type="SAM" id="MobiDB-lite"/>
    </source>
</evidence>
<accession>A0A1G8SUU8</accession>
<keyword evidence="2" id="KW-1133">Transmembrane helix</keyword>
<keyword evidence="5" id="KW-1185">Reference proteome</keyword>
<feature type="region of interest" description="Disordered" evidence="1">
    <location>
        <begin position="100"/>
        <end position="119"/>
    </location>
</feature>